<protein>
    <submittedName>
        <fullName evidence="3">Nidogen and EGF-like domain-containing 1</fullName>
    </submittedName>
</protein>
<comment type="caution">
    <text evidence="3">The sequence shown here is derived from an EMBL/GenBank/DDBJ whole genome shotgun (WGS) entry which is preliminary data.</text>
</comment>
<dbReference type="EMBL" id="REGN01001877">
    <property type="protein sequence ID" value="RNA31957.1"/>
    <property type="molecule type" value="Genomic_DNA"/>
</dbReference>
<evidence type="ECO:0000313" key="3">
    <source>
        <dbReference type="EMBL" id="RNA31957.1"/>
    </source>
</evidence>
<proteinExistence type="predicted"/>
<dbReference type="SMART" id="SM00539">
    <property type="entry name" value="NIDO"/>
    <property type="match status" value="1"/>
</dbReference>
<dbReference type="PANTHER" id="PTHR13802">
    <property type="entry name" value="MUCIN 4-RELATED"/>
    <property type="match status" value="1"/>
</dbReference>
<dbReference type="OrthoDB" id="10070306at2759"/>
<evidence type="ECO:0000256" key="1">
    <source>
        <dbReference type="ARBA" id="ARBA00023157"/>
    </source>
</evidence>
<keyword evidence="1" id="KW-1015">Disulfide bond</keyword>
<organism evidence="3 4">
    <name type="scientific">Brachionus plicatilis</name>
    <name type="common">Marine rotifer</name>
    <name type="synonym">Brachionus muelleri</name>
    <dbReference type="NCBI Taxonomy" id="10195"/>
    <lineage>
        <taxon>Eukaryota</taxon>
        <taxon>Metazoa</taxon>
        <taxon>Spiralia</taxon>
        <taxon>Gnathifera</taxon>
        <taxon>Rotifera</taxon>
        <taxon>Eurotatoria</taxon>
        <taxon>Monogononta</taxon>
        <taxon>Pseudotrocha</taxon>
        <taxon>Ploima</taxon>
        <taxon>Brachionidae</taxon>
        <taxon>Brachionus</taxon>
    </lineage>
</organism>
<dbReference type="InterPro" id="IPR051495">
    <property type="entry name" value="Epithelial_Barrier/Signaling"/>
</dbReference>
<dbReference type="PROSITE" id="PS51220">
    <property type="entry name" value="NIDO"/>
    <property type="match status" value="1"/>
</dbReference>
<evidence type="ECO:0000313" key="4">
    <source>
        <dbReference type="Proteomes" id="UP000276133"/>
    </source>
</evidence>
<dbReference type="AlphaFoldDB" id="A0A3M7S8I5"/>
<feature type="domain" description="NIDO" evidence="2">
    <location>
        <begin position="105"/>
        <end position="243"/>
    </location>
</feature>
<name>A0A3M7S8I5_BRAPC</name>
<reference evidence="3 4" key="1">
    <citation type="journal article" date="2018" name="Sci. Rep.">
        <title>Genomic signatures of local adaptation to the degree of environmental predictability in rotifers.</title>
        <authorList>
            <person name="Franch-Gras L."/>
            <person name="Hahn C."/>
            <person name="Garcia-Roger E.M."/>
            <person name="Carmona M.J."/>
            <person name="Serra M."/>
            <person name="Gomez A."/>
        </authorList>
    </citation>
    <scope>NUCLEOTIDE SEQUENCE [LARGE SCALE GENOMIC DNA]</scope>
    <source>
        <strain evidence="3">HYR1</strain>
    </source>
</reference>
<dbReference type="STRING" id="10195.A0A3M7S8I5"/>
<dbReference type="Proteomes" id="UP000276133">
    <property type="component" value="Unassembled WGS sequence"/>
</dbReference>
<gene>
    <name evidence="3" type="ORF">BpHYR1_011137</name>
</gene>
<dbReference type="PANTHER" id="PTHR13802:SF52">
    <property type="entry name" value="MUCIN-4"/>
    <property type="match status" value="1"/>
</dbReference>
<dbReference type="Pfam" id="PF06119">
    <property type="entry name" value="NIDO"/>
    <property type="match status" value="1"/>
</dbReference>
<dbReference type="InterPro" id="IPR003886">
    <property type="entry name" value="NIDO_dom"/>
</dbReference>
<keyword evidence="4" id="KW-1185">Reference proteome</keyword>
<evidence type="ECO:0000259" key="2">
    <source>
        <dbReference type="PROSITE" id="PS51220"/>
    </source>
</evidence>
<dbReference type="GO" id="GO:0007160">
    <property type="term" value="P:cell-matrix adhesion"/>
    <property type="evidence" value="ECO:0007669"/>
    <property type="project" value="InterPro"/>
</dbReference>
<sequence length="367" mass="41758">MSPPRLDTLEENIFVNSIPILITGTKLEVPRAKFIPYGLNVNDKKLPKNDDDFAGPLNISSNFLFFNVSYDSLWVNTNGVISLNRGIREVESPKFPNNYAPCISPFWSDIDISHSGEIFYREIIDKPTLQIIEYDIQDKFFSFYDFIATWAFVATWIDVPQFNYNNSFNTFQSVLASNGNLSFVIFNYEQLTWSVETAQAGLNGGDGTHYFNLPGSFSSSIKKLTNLSNIGVVGKWMYRTDSLYNFEYGCPSDNLMRFKPSNVSSLGGDIIDITGPCFNKDDLIFAVIDSDQENPQGCVFKNQFTCSITTKKFKRYGRIPVLLIINSYLLYEEEIDVYEPKNGALIKKNRDSLLSLIEKINNKLINK</sequence>
<accession>A0A3M7S8I5</accession>